<feature type="transmembrane region" description="Helical" evidence="1">
    <location>
        <begin position="12"/>
        <end position="36"/>
    </location>
</feature>
<proteinExistence type="predicted"/>
<evidence type="ECO:0000313" key="3">
    <source>
        <dbReference type="EMBL" id="MBB6734159.1"/>
    </source>
</evidence>
<keyword evidence="1" id="KW-0472">Membrane</keyword>
<feature type="transmembrane region" description="Helical" evidence="1">
    <location>
        <begin position="207"/>
        <end position="226"/>
    </location>
</feature>
<feature type="transmembrane region" description="Helical" evidence="1">
    <location>
        <begin position="232"/>
        <end position="255"/>
    </location>
</feature>
<feature type="transmembrane region" description="Helical" evidence="1">
    <location>
        <begin position="153"/>
        <end position="171"/>
    </location>
</feature>
<accession>A0A7X0SS87</accession>
<dbReference type="InterPro" id="IPR003675">
    <property type="entry name" value="Rce1/LyrA-like_dom"/>
</dbReference>
<feature type="transmembrane region" description="Helical" evidence="1">
    <location>
        <begin position="83"/>
        <end position="103"/>
    </location>
</feature>
<dbReference type="Proteomes" id="UP000564644">
    <property type="component" value="Unassembled WGS sequence"/>
</dbReference>
<dbReference type="PANTHER" id="PTHR35797:SF1">
    <property type="entry name" value="PROTEASE"/>
    <property type="match status" value="1"/>
</dbReference>
<keyword evidence="4" id="KW-1185">Reference proteome</keyword>
<feature type="transmembrane region" description="Helical" evidence="1">
    <location>
        <begin position="42"/>
        <end position="62"/>
    </location>
</feature>
<dbReference type="GO" id="GO:0008237">
    <property type="term" value="F:metallopeptidase activity"/>
    <property type="evidence" value="ECO:0007669"/>
    <property type="project" value="UniProtKB-KW"/>
</dbReference>
<dbReference type="GO" id="GO:0004175">
    <property type="term" value="F:endopeptidase activity"/>
    <property type="evidence" value="ECO:0007669"/>
    <property type="project" value="UniProtKB-ARBA"/>
</dbReference>
<feature type="transmembrane region" description="Helical" evidence="1">
    <location>
        <begin position="177"/>
        <end position="195"/>
    </location>
</feature>
<keyword evidence="1" id="KW-1133">Transmembrane helix</keyword>
<protein>
    <submittedName>
        <fullName evidence="3">CPBP family intramembrane metalloprotease</fullName>
    </submittedName>
</protein>
<keyword evidence="3" id="KW-0482">Metalloprotease</keyword>
<dbReference type="GO" id="GO:0006508">
    <property type="term" value="P:proteolysis"/>
    <property type="evidence" value="ECO:0007669"/>
    <property type="project" value="UniProtKB-KW"/>
</dbReference>
<dbReference type="Pfam" id="PF02517">
    <property type="entry name" value="Rce1-like"/>
    <property type="match status" value="1"/>
</dbReference>
<evidence type="ECO:0000256" key="1">
    <source>
        <dbReference type="SAM" id="Phobius"/>
    </source>
</evidence>
<evidence type="ECO:0000259" key="2">
    <source>
        <dbReference type="Pfam" id="PF02517"/>
    </source>
</evidence>
<dbReference type="RefSeq" id="WP_185131808.1">
    <property type="nucleotide sequence ID" value="NZ_JACJVO010000032.1"/>
</dbReference>
<dbReference type="EMBL" id="JACJVO010000032">
    <property type="protein sequence ID" value="MBB6734159.1"/>
    <property type="molecule type" value="Genomic_DNA"/>
</dbReference>
<evidence type="ECO:0000313" key="4">
    <source>
        <dbReference type="Proteomes" id="UP000564644"/>
    </source>
</evidence>
<gene>
    <name evidence="3" type="ORF">H7C18_24870</name>
</gene>
<organism evidence="3 4">
    <name type="scientific">Cohnella zeiphila</name>
    <dbReference type="NCBI Taxonomy" id="2761120"/>
    <lineage>
        <taxon>Bacteria</taxon>
        <taxon>Bacillati</taxon>
        <taxon>Bacillota</taxon>
        <taxon>Bacilli</taxon>
        <taxon>Bacillales</taxon>
        <taxon>Paenibacillaceae</taxon>
        <taxon>Cohnella</taxon>
    </lineage>
</organism>
<comment type="caution">
    <text evidence="3">The sequence shown here is derived from an EMBL/GenBank/DDBJ whole genome shotgun (WGS) entry which is preliminary data.</text>
</comment>
<feature type="domain" description="CAAX prenyl protease 2/Lysostaphin resistance protein A-like" evidence="2">
    <location>
        <begin position="121"/>
        <end position="219"/>
    </location>
</feature>
<dbReference type="PANTHER" id="PTHR35797">
    <property type="entry name" value="PROTEASE-RELATED"/>
    <property type="match status" value="1"/>
</dbReference>
<dbReference type="InterPro" id="IPR042150">
    <property type="entry name" value="MmRce1-like"/>
</dbReference>
<keyword evidence="1" id="KW-0812">Transmembrane</keyword>
<keyword evidence="3" id="KW-0645">Protease</keyword>
<dbReference type="GO" id="GO:0080120">
    <property type="term" value="P:CAAX-box protein maturation"/>
    <property type="evidence" value="ECO:0007669"/>
    <property type="project" value="UniProtKB-ARBA"/>
</dbReference>
<dbReference type="AlphaFoldDB" id="A0A7X0SS87"/>
<sequence>MLESKRMNRNRVSLIVIVYYLLASLLAFLLGLVQPVTGIPEVVVQLTQFGPTLAVLAVLWLLPRSRSLHSPSMITAGSQAEGPRRLAEAVLLPVAVIALSLLWYGMTGHSTDFTKPTSLSHPFWLIVIAQFIGAAGEEIGWRLFMQPALQTRMSVLASSVLVGLLWGVWHIGVFAEGWRYAGSFLLFAVSISVILGELLRRPHGLKLPTAAAFHMLINLGMLLWFKEESGDAYAMTTMAIACFIVAVITLIAHAASAAKGAKRTTARGRGI</sequence>
<feature type="transmembrane region" description="Helical" evidence="1">
    <location>
        <begin position="123"/>
        <end position="141"/>
    </location>
</feature>
<reference evidence="3 4" key="1">
    <citation type="submission" date="2020-08" db="EMBL/GenBank/DDBJ databases">
        <title>Cohnella phylogeny.</title>
        <authorList>
            <person name="Dunlap C."/>
        </authorList>
    </citation>
    <scope>NUCLEOTIDE SEQUENCE [LARGE SCALE GENOMIC DNA]</scope>
    <source>
        <strain evidence="3 4">CBP 2801</strain>
    </source>
</reference>
<keyword evidence="3" id="KW-0378">Hydrolase</keyword>
<name>A0A7X0SS87_9BACL</name>